<protein>
    <submittedName>
        <fullName evidence="1">Uncharacterized protein</fullName>
    </submittedName>
</protein>
<feature type="non-terminal residue" evidence="1">
    <location>
        <position position="1"/>
    </location>
</feature>
<gene>
    <name evidence="1" type="ORF">LTS18_003557</name>
</gene>
<accession>A0ACC3D743</accession>
<organism evidence="1 2">
    <name type="scientific">Coniosporium uncinatum</name>
    <dbReference type="NCBI Taxonomy" id="93489"/>
    <lineage>
        <taxon>Eukaryota</taxon>
        <taxon>Fungi</taxon>
        <taxon>Dikarya</taxon>
        <taxon>Ascomycota</taxon>
        <taxon>Pezizomycotina</taxon>
        <taxon>Dothideomycetes</taxon>
        <taxon>Dothideomycetes incertae sedis</taxon>
        <taxon>Coniosporium</taxon>
    </lineage>
</organism>
<evidence type="ECO:0000313" key="2">
    <source>
        <dbReference type="Proteomes" id="UP001186974"/>
    </source>
</evidence>
<dbReference type="EMBL" id="JAWDJW010007172">
    <property type="protein sequence ID" value="KAK3062685.1"/>
    <property type="molecule type" value="Genomic_DNA"/>
</dbReference>
<comment type="caution">
    <text evidence="1">The sequence shown here is derived from an EMBL/GenBank/DDBJ whole genome shotgun (WGS) entry which is preliminary data.</text>
</comment>
<proteinExistence type="predicted"/>
<sequence>LDNDFKNALINSLKRPTLKLNIIMQLHFLDFEVRKFGCLLEPGQAQLFSVLEEKMELLRGAGCAQNFFTGCCLEEDVDEEAFKDARRTIERVLADWTPEKLWAKSDAYGKFVIDNELPDKAAWVYNNSIRDYLDARKKRIEAFPPGKEE</sequence>
<evidence type="ECO:0000313" key="1">
    <source>
        <dbReference type="EMBL" id="KAK3062685.1"/>
    </source>
</evidence>
<reference evidence="1" key="1">
    <citation type="submission" date="2024-09" db="EMBL/GenBank/DDBJ databases">
        <title>Black Yeasts Isolated from many extreme environments.</title>
        <authorList>
            <person name="Coleine C."/>
            <person name="Stajich J.E."/>
            <person name="Selbmann L."/>
        </authorList>
    </citation>
    <scope>NUCLEOTIDE SEQUENCE</scope>
    <source>
        <strain evidence="1">CCFEE 5737</strain>
    </source>
</reference>
<name>A0ACC3D743_9PEZI</name>
<dbReference type="Proteomes" id="UP001186974">
    <property type="component" value="Unassembled WGS sequence"/>
</dbReference>
<keyword evidence="2" id="KW-1185">Reference proteome</keyword>